<keyword evidence="1" id="KW-0472">Membrane</keyword>
<proteinExistence type="predicted"/>
<feature type="transmembrane region" description="Helical" evidence="1">
    <location>
        <begin position="12"/>
        <end position="31"/>
    </location>
</feature>
<protein>
    <submittedName>
        <fullName evidence="2">Uncharacterized protein</fullName>
    </submittedName>
</protein>
<evidence type="ECO:0000313" key="3">
    <source>
        <dbReference type="Proteomes" id="UP000800200"/>
    </source>
</evidence>
<evidence type="ECO:0000256" key="1">
    <source>
        <dbReference type="SAM" id="Phobius"/>
    </source>
</evidence>
<keyword evidence="3" id="KW-1185">Reference proteome</keyword>
<accession>A0A6A6DIQ1</accession>
<name>A0A6A6DIQ1_9PEZI</name>
<reference evidence="2" key="1">
    <citation type="journal article" date="2020" name="Stud. Mycol.">
        <title>101 Dothideomycetes genomes: a test case for predicting lifestyles and emergence of pathogens.</title>
        <authorList>
            <person name="Haridas S."/>
            <person name="Albert R."/>
            <person name="Binder M."/>
            <person name="Bloem J."/>
            <person name="Labutti K."/>
            <person name="Salamov A."/>
            <person name="Andreopoulos B."/>
            <person name="Baker S."/>
            <person name="Barry K."/>
            <person name="Bills G."/>
            <person name="Bluhm B."/>
            <person name="Cannon C."/>
            <person name="Castanera R."/>
            <person name="Culley D."/>
            <person name="Daum C."/>
            <person name="Ezra D."/>
            <person name="Gonzalez J."/>
            <person name="Henrissat B."/>
            <person name="Kuo A."/>
            <person name="Liang C."/>
            <person name="Lipzen A."/>
            <person name="Lutzoni F."/>
            <person name="Magnuson J."/>
            <person name="Mondo S."/>
            <person name="Nolan M."/>
            <person name="Ohm R."/>
            <person name="Pangilinan J."/>
            <person name="Park H.-J."/>
            <person name="Ramirez L."/>
            <person name="Alfaro M."/>
            <person name="Sun H."/>
            <person name="Tritt A."/>
            <person name="Yoshinaga Y."/>
            <person name="Zwiers L.-H."/>
            <person name="Turgeon B."/>
            <person name="Goodwin S."/>
            <person name="Spatafora J."/>
            <person name="Crous P."/>
            <person name="Grigoriev I."/>
        </authorList>
    </citation>
    <scope>NUCLEOTIDE SEQUENCE</scope>
    <source>
        <strain evidence="2">CBS 207.26</strain>
    </source>
</reference>
<dbReference type="PANTHER" id="PTHR35043">
    <property type="entry name" value="TRANSCRIPTION FACTOR DOMAIN-CONTAINING PROTEIN"/>
    <property type="match status" value="1"/>
</dbReference>
<dbReference type="AlphaFoldDB" id="A0A6A6DIQ1"/>
<organism evidence="2 3">
    <name type="scientific">Zopfia rhizophila CBS 207.26</name>
    <dbReference type="NCBI Taxonomy" id="1314779"/>
    <lineage>
        <taxon>Eukaryota</taxon>
        <taxon>Fungi</taxon>
        <taxon>Dikarya</taxon>
        <taxon>Ascomycota</taxon>
        <taxon>Pezizomycotina</taxon>
        <taxon>Dothideomycetes</taxon>
        <taxon>Dothideomycetes incertae sedis</taxon>
        <taxon>Zopfiaceae</taxon>
        <taxon>Zopfia</taxon>
    </lineage>
</organism>
<keyword evidence="1" id="KW-1133">Transmembrane helix</keyword>
<dbReference type="PANTHER" id="PTHR35043:SF7">
    <property type="entry name" value="TRANSCRIPTION FACTOR DOMAIN-CONTAINING PROTEIN"/>
    <property type="match status" value="1"/>
</dbReference>
<evidence type="ECO:0000313" key="2">
    <source>
        <dbReference type="EMBL" id="KAF2179371.1"/>
    </source>
</evidence>
<dbReference type="Proteomes" id="UP000800200">
    <property type="component" value="Unassembled WGS sequence"/>
</dbReference>
<feature type="transmembrane region" description="Helical" evidence="1">
    <location>
        <begin position="145"/>
        <end position="164"/>
    </location>
</feature>
<feature type="transmembrane region" description="Helical" evidence="1">
    <location>
        <begin position="115"/>
        <end position="139"/>
    </location>
</feature>
<keyword evidence="1" id="KW-0812">Transmembrane</keyword>
<dbReference type="EMBL" id="ML994667">
    <property type="protein sequence ID" value="KAF2179371.1"/>
    <property type="molecule type" value="Genomic_DNA"/>
</dbReference>
<gene>
    <name evidence="2" type="ORF">K469DRAFT_694068</name>
</gene>
<feature type="transmembrane region" description="Helical" evidence="1">
    <location>
        <begin position="43"/>
        <end position="63"/>
    </location>
</feature>
<sequence length="195" mass="22434">MCPGKKSEIRAWGWVAKTITCLLGNLVWYPVRSKWIIGPPISLLEHTVFIHVLAVICSYILWWSEPLNVAQLRIQNCAKLLSNRIPNWPDDDIYTGYYHLDELTLTDKPRSRYQLGFGVLFAGAIYGSAHLAAWYWHFATGTESILYRTAAIYTVTGTIFHYLASWYKPKENDWIEFLKSVIAIDFVGARVYLVV</sequence>